<feature type="compositionally biased region" description="Acidic residues" evidence="1">
    <location>
        <begin position="383"/>
        <end position="393"/>
    </location>
</feature>
<keyword evidence="3" id="KW-1185">Reference proteome</keyword>
<evidence type="ECO:0000313" key="2">
    <source>
        <dbReference type="EMBL" id="KAF2241190.1"/>
    </source>
</evidence>
<feature type="region of interest" description="Disordered" evidence="1">
    <location>
        <begin position="371"/>
        <end position="393"/>
    </location>
</feature>
<dbReference type="RefSeq" id="XP_033676194.1">
    <property type="nucleotide sequence ID" value="XM_033824438.1"/>
</dbReference>
<dbReference type="Proteomes" id="UP000800094">
    <property type="component" value="Unassembled WGS sequence"/>
</dbReference>
<name>A0A6A6HUS3_9PLEO</name>
<sequence length="393" mass="45570">MPDWWQNRYDRAKTPRANAALNGDTPLVWTIDFDQDRVFYDRDGFHLVRELNTSDGRPLRLRQFKPYVPLKLSSRPTTASSAICSREVAPQDVIPKQLFDLVYRITSDYELNWREAGYNVEDYGLTQLAMGVLSCFTLNFQSLTIHPNQLHWNMRNWREGVCPEKLLHWRAWPSPQIVPAIYLNGVYFIFTERISDAMSLVNDHYVDVAFDPSKHIADTDFFSDTTWCCNPTCNITYIVTSITHIQVYRKAQRSVKCTPVEPFFDGQNPPSEIAVRWMLNAIHGDAYPLTTRIHKLPLELQEMILDYASGGEIDRAYYAGILGLGIPFEWKSGGMPLKRLKLSKNRKISETFHEQQIHFWNNFVGITYQPDDGRAPSRSPEPDFSEYEEDELL</sequence>
<gene>
    <name evidence="2" type="ORF">BU26DRAFT_441109</name>
</gene>
<organism evidence="2 3">
    <name type="scientific">Trematosphaeria pertusa</name>
    <dbReference type="NCBI Taxonomy" id="390896"/>
    <lineage>
        <taxon>Eukaryota</taxon>
        <taxon>Fungi</taxon>
        <taxon>Dikarya</taxon>
        <taxon>Ascomycota</taxon>
        <taxon>Pezizomycotina</taxon>
        <taxon>Dothideomycetes</taxon>
        <taxon>Pleosporomycetidae</taxon>
        <taxon>Pleosporales</taxon>
        <taxon>Massarineae</taxon>
        <taxon>Trematosphaeriaceae</taxon>
        <taxon>Trematosphaeria</taxon>
    </lineage>
</organism>
<dbReference type="GeneID" id="54577768"/>
<reference evidence="2" key="1">
    <citation type="journal article" date="2020" name="Stud. Mycol.">
        <title>101 Dothideomycetes genomes: a test case for predicting lifestyles and emergence of pathogens.</title>
        <authorList>
            <person name="Haridas S."/>
            <person name="Albert R."/>
            <person name="Binder M."/>
            <person name="Bloem J."/>
            <person name="Labutti K."/>
            <person name="Salamov A."/>
            <person name="Andreopoulos B."/>
            <person name="Baker S."/>
            <person name="Barry K."/>
            <person name="Bills G."/>
            <person name="Bluhm B."/>
            <person name="Cannon C."/>
            <person name="Castanera R."/>
            <person name="Culley D."/>
            <person name="Daum C."/>
            <person name="Ezra D."/>
            <person name="Gonzalez J."/>
            <person name="Henrissat B."/>
            <person name="Kuo A."/>
            <person name="Liang C."/>
            <person name="Lipzen A."/>
            <person name="Lutzoni F."/>
            <person name="Magnuson J."/>
            <person name="Mondo S."/>
            <person name="Nolan M."/>
            <person name="Ohm R."/>
            <person name="Pangilinan J."/>
            <person name="Park H.-J."/>
            <person name="Ramirez L."/>
            <person name="Alfaro M."/>
            <person name="Sun H."/>
            <person name="Tritt A."/>
            <person name="Yoshinaga Y."/>
            <person name="Zwiers L.-H."/>
            <person name="Turgeon B."/>
            <person name="Goodwin S."/>
            <person name="Spatafora J."/>
            <person name="Crous P."/>
            <person name="Grigoriev I."/>
        </authorList>
    </citation>
    <scope>NUCLEOTIDE SEQUENCE</scope>
    <source>
        <strain evidence="2">CBS 122368</strain>
    </source>
</reference>
<evidence type="ECO:0000256" key="1">
    <source>
        <dbReference type="SAM" id="MobiDB-lite"/>
    </source>
</evidence>
<protein>
    <submittedName>
        <fullName evidence="2">Uncharacterized protein</fullName>
    </submittedName>
</protein>
<proteinExistence type="predicted"/>
<dbReference type="AlphaFoldDB" id="A0A6A6HUS3"/>
<evidence type="ECO:0000313" key="3">
    <source>
        <dbReference type="Proteomes" id="UP000800094"/>
    </source>
</evidence>
<accession>A0A6A6HUS3</accession>
<dbReference type="EMBL" id="ML987213">
    <property type="protein sequence ID" value="KAF2241190.1"/>
    <property type="molecule type" value="Genomic_DNA"/>
</dbReference>
<dbReference type="OrthoDB" id="4934446at2759"/>